<dbReference type="PANTHER" id="PTHR16458:SF2">
    <property type="entry name" value="GLYCINE N-METHYLTRANSFERASE"/>
    <property type="match status" value="1"/>
</dbReference>
<keyword evidence="10" id="KW-0290">Folate-binding</keyword>
<name>A0A212FJQ9_DANPL</name>
<dbReference type="GO" id="GO:1904047">
    <property type="term" value="F:S-adenosyl-L-methionine binding"/>
    <property type="evidence" value="ECO:0007669"/>
    <property type="project" value="TreeGrafter"/>
</dbReference>
<sequence length="291" mass="33565">MSSDKVFHSRSQGIPSEGVKDQYADGKAARVWKKYIGDSNQRTKNYRDFLTGLLRRHGCKTVLDVACGTGIDSMMLLDEGFKVVSVDASDKMLKHALKARWERRREQRYDEWVIEEANWQTLPQDVEQFMPGVQFDAVICLGNSFAHLLDEYEDQRTQKMCLRNFAQVLKPGGLLFIDHRNYDSMINRGATPGHSIYYNCKYPVDIKTSVLVVRGKPELVALDYCIDARDEDPNAERSEFRLCYYPHGLDAFTRMLDAAFDGRAQHNIYADFQPLDKVPEPAYYIHVMQKK</sequence>
<dbReference type="GO" id="GO:0042802">
    <property type="term" value="F:identical protein binding"/>
    <property type="evidence" value="ECO:0007669"/>
    <property type="project" value="TreeGrafter"/>
</dbReference>
<organism evidence="14 15">
    <name type="scientific">Danaus plexippus plexippus</name>
    <dbReference type="NCBI Taxonomy" id="278856"/>
    <lineage>
        <taxon>Eukaryota</taxon>
        <taxon>Metazoa</taxon>
        <taxon>Ecdysozoa</taxon>
        <taxon>Arthropoda</taxon>
        <taxon>Hexapoda</taxon>
        <taxon>Insecta</taxon>
        <taxon>Pterygota</taxon>
        <taxon>Neoptera</taxon>
        <taxon>Endopterygota</taxon>
        <taxon>Lepidoptera</taxon>
        <taxon>Glossata</taxon>
        <taxon>Ditrysia</taxon>
        <taxon>Papilionoidea</taxon>
        <taxon>Nymphalidae</taxon>
        <taxon>Danainae</taxon>
        <taxon>Danaini</taxon>
        <taxon>Danaina</taxon>
        <taxon>Danaus</taxon>
        <taxon>Danaus</taxon>
    </lineage>
</organism>
<keyword evidence="6" id="KW-0597">Phosphoprotein</keyword>
<dbReference type="Pfam" id="PF13847">
    <property type="entry name" value="Methyltransf_31"/>
    <property type="match status" value="1"/>
</dbReference>
<comment type="similarity">
    <text evidence="12">Belongs to the class I-like SAM-binding methyltransferase superfamily. Glycine N-methyltransferase family.</text>
</comment>
<dbReference type="GO" id="GO:0046498">
    <property type="term" value="P:S-adenosylhomocysteine metabolic process"/>
    <property type="evidence" value="ECO:0007669"/>
    <property type="project" value="TreeGrafter"/>
</dbReference>
<dbReference type="EMBL" id="AGBW02008223">
    <property type="protein sequence ID" value="OWR53987.1"/>
    <property type="molecule type" value="Genomic_DNA"/>
</dbReference>
<dbReference type="PANTHER" id="PTHR16458">
    <property type="entry name" value="GLYCINE N-METHYLTRANSFERASE"/>
    <property type="match status" value="1"/>
</dbReference>
<keyword evidence="8 12" id="KW-0808">Transferase</keyword>
<dbReference type="InterPro" id="IPR025714">
    <property type="entry name" value="Methyltranfer_dom"/>
</dbReference>
<dbReference type="EC" id="2.1.1.20" evidence="3"/>
<dbReference type="InterPro" id="IPR014369">
    <property type="entry name" value="Gly/Sar_N_MeTrfase"/>
</dbReference>
<protein>
    <recommendedName>
        <fullName evidence="4">Glycine N-methyltransferase</fullName>
        <ecNumber evidence="3">2.1.1.20</ecNumber>
    </recommendedName>
</protein>
<dbReference type="OrthoDB" id="3647at2759"/>
<dbReference type="KEGG" id="dpl:KGM_204745"/>
<evidence type="ECO:0000313" key="14">
    <source>
        <dbReference type="EMBL" id="OWR53987.1"/>
    </source>
</evidence>
<dbReference type="Gene3D" id="3.40.50.150">
    <property type="entry name" value="Vaccinia Virus protein VP39"/>
    <property type="match status" value="1"/>
</dbReference>
<evidence type="ECO:0000256" key="9">
    <source>
        <dbReference type="ARBA" id="ARBA00022691"/>
    </source>
</evidence>
<comment type="subcellular location">
    <subcellularLocation>
        <location evidence="1">Cytoplasm</location>
    </subcellularLocation>
</comment>
<gene>
    <name evidence="14" type="ORF">KGM_204745</name>
</gene>
<dbReference type="Gene3D" id="3.30.46.10">
    <property type="entry name" value="Glycine N-methyltransferase, chain A, domain 1"/>
    <property type="match status" value="1"/>
</dbReference>
<evidence type="ECO:0000256" key="11">
    <source>
        <dbReference type="ARBA" id="ARBA00048261"/>
    </source>
</evidence>
<evidence type="ECO:0000256" key="1">
    <source>
        <dbReference type="ARBA" id="ARBA00004496"/>
    </source>
</evidence>
<dbReference type="Proteomes" id="UP000007151">
    <property type="component" value="Unassembled WGS sequence"/>
</dbReference>
<dbReference type="FunCoup" id="A0A212FJQ9">
    <property type="interactions" value="76"/>
</dbReference>
<proteinExistence type="inferred from homology"/>
<accession>A0A212FJQ9</accession>
<keyword evidence="15" id="KW-1185">Reference proteome</keyword>
<reference evidence="14 15" key="1">
    <citation type="journal article" date="2011" name="Cell">
        <title>The monarch butterfly genome yields insights into long-distance migration.</title>
        <authorList>
            <person name="Zhan S."/>
            <person name="Merlin C."/>
            <person name="Boore J.L."/>
            <person name="Reppert S.M."/>
        </authorList>
    </citation>
    <scope>NUCLEOTIDE SEQUENCE [LARGE SCALE GENOMIC DNA]</scope>
    <source>
        <strain evidence="14">F-2</strain>
    </source>
</reference>
<dbReference type="PROSITE" id="PS51600">
    <property type="entry name" value="SAM_GNMT"/>
    <property type="match status" value="1"/>
</dbReference>
<dbReference type="STRING" id="278856.A0A212FJQ9"/>
<evidence type="ECO:0000313" key="15">
    <source>
        <dbReference type="Proteomes" id="UP000007151"/>
    </source>
</evidence>
<dbReference type="GO" id="GO:0005542">
    <property type="term" value="F:folic acid binding"/>
    <property type="evidence" value="ECO:0007669"/>
    <property type="project" value="UniProtKB-KW"/>
</dbReference>
<dbReference type="GO" id="GO:0032259">
    <property type="term" value="P:methylation"/>
    <property type="evidence" value="ECO:0007669"/>
    <property type="project" value="UniProtKB-KW"/>
</dbReference>
<dbReference type="GO" id="GO:0046500">
    <property type="term" value="P:S-adenosylmethionine metabolic process"/>
    <property type="evidence" value="ECO:0007669"/>
    <property type="project" value="TreeGrafter"/>
</dbReference>
<evidence type="ECO:0000256" key="5">
    <source>
        <dbReference type="ARBA" id="ARBA00022490"/>
    </source>
</evidence>
<evidence type="ECO:0000256" key="4">
    <source>
        <dbReference type="ARBA" id="ARBA00019972"/>
    </source>
</evidence>
<dbReference type="GO" id="GO:0051289">
    <property type="term" value="P:protein homotetramerization"/>
    <property type="evidence" value="ECO:0007669"/>
    <property type="project" value="TreeGrafter"/>
</dbReference>
<evidence type="ECO:0000256" key="7">
    <source>
        <dbReference type="ARBA" id="ARBA00022603"/>
    </source>
</evidence>
<dbReference type="GO" id="GO:0005829">
    <property type="term" value="C:cytosol"/>
    <property type="evidence" value="ECO:0007669"/>
    <property type="project" value="TreeGrafter"/>
</dbReference>
<evidence type="ECO:0000256" key="8">
    <source>
        <dbReference type="ARBA" id="ARBA00022679"/>
    </source>
</evidence>
<feature type="compositionally biased region" description="Polar residues" evidence="13">
    <location>
        <begin position="1"/>
        <end position="14"/>
    </location>
</feature>
<comment type="caution">
    <text evidence="14">The sequence shown here is derived from an EMBL/GenBank/DDBJ whole genome shotgun (WGS) entry which is preliminary data.</text>
</comment>
<dbReference type="GO" id="GO:0006111">
    <property type="term" value="P:regulation of gluconeogenesis"/>
    <property type="evidence" value="ECO:0007669"/>
    <property type="project" value="TreeGrafter"/>
</dbReference>
<evidence type="ECO:0000256" key="10">
    <source>
        <dbReference type="ARBA" id="ARBA00022954"/>
    </source>
</evidence>
<dbReference type="InterPro" id="IPR029063">
    <property type="entry name" value="SAM-dependent_MTases_sf"/>
</dbReference>
<dbReference type="CDD" id="cd02440">
    <property type="entry name" value="AdoMet_MTases"/>
    <property type="match status" value="1"/>
</dbReference>
<dbReference type="GO" id="GO:0006730">
    <property type="term" value="P:one-carbon metabolic process"/>
    <property type="evidence" value="ECO:0007669"/>
    <property type="project" value="TreeGrafter"/>
</dbReference>
<feature type="region of interest" description="Disordered" evidence="13">
    <location>
        <begin position="1"/>
        <end position="21"/>
    </location>
</feature>
<evidence type="ECO:0000256" key="13">
    <source>
        <dbReference type="SAM" id="MobiDB-lite"/>
    </source>
</evidence>
<comment type="subunit">
    <text evidence="2">Homotetramer.</text>
</comment>
<dbReference type="eggNOG" id="ENOG502QRN6">
    <property type="taxonomic scope" value="Eukaryota"/>
</dbReference>
<comment type="catalytic activity">
    <reaction evidence="11">
        <text>glycine + S-adenosyl-L-methionine = sarcosine + S-adenosyl-L-homocysteine + H(+)</text>
        <dbReference type="Rhea" id="RHEA:19937"/>
        <dbReference type="ChEBI" id="CHEBI:15378"/>
        <dbReference type="ChEBI" id="CHEBI:57305"/>
        <dbReference type="ChEBI" id="CHEBI:57433"/>
        <dbReference type="ChEBI" id="CHEBI:57856"/>
        <dbReference type="ChEBI" id="CHEBI:59789"/>
        <dbReference type="EC" id="2.1.1.20"/>
    </reaction>
    <physiologicalReaction direction="left-to-right" evidence="11">
        <dbReference type="Rhea" id="RHEA:19938"/>
    </physiologicalReaction>
</comment>
<dbReference type="GO" id="GO:0017174">
    <property type="term" value="F:glycine N-methyltransferase activity"/>
    <property type="evidence" value="ECO:0007669"/>
    <property type="project" value="UniProtKB-EC"/>
</dbReference>
<dbReference type="GO" id="GO:0016594">
    <property type="term" value="F:glycine binding"/>
    <property type="evidence" value="ECO:0007669"/>
    <property type="project" value="TreeGrafter"/>
</dbReference>
<evidence type="ECO:0000256" key="12">
    <source>
        <dbReference type="PIRNR" id="PIRNR000385"/>
    </source>
</evidence>
<dbReference type="SUPFAM" id="SSF53335">
    <property type="entry name" value="S-adenosyl-L-methionine-dependent methyltransferases"/>
    <property type="match status" value="1"/>
</dbReference>
<keyword evidence="9 12" id="KW-0949">S-adenosyl-L-methionine</keyword>
<evidence type="ECO:0000256" key="2">
    <source>
        <dbReference type="ARBA" id="ARBA00011881"/>
    </source>
</evidence>
<keyword evidence="7 12" id="KW-0489">Methyltransferase</keyword>
<dbReference type="FunFam" id="3.40.50.150:FF:000113">
    <property type="entry name" value="Glycine N-methyltransferase"/>
    <property type="match status" value="1"/>
</dbReference>
<evidence type="ECO:0000256" key="6">
    <source>
        <dbReference type="ARBA" id="ARBA00022553"/>
    </source>
</evidence>
<dbReference type="GO" id="GO:1901052">
    <property type="term" value="P:sarcosine metabolic process"/>
    <property type="evidence" value="ECO:0007669"/>
    <property type="project" value="TreeGrafter"/>
</dbReference>
<keyword evidence="5" id="KW-0963">Cytoplasm</keyword>
<dbReference type="PIRSF" id="PIRSF000385">
    <property type="entry name" value="Gly_N-mtase"/>
    <property type="match status" value="1"/>
</dbReference>
<dbReference type="AlphaFoldDB" id="A0A212FJQ9"/>
<evidence type="ECO:0000256" key="3">
    <source>
        <dbReference type="ARBA" id="ARBA00011999"/>
    </source>
</evidence>